<dbReference type="SMART" id="SM00365">
    <property type="entry name" value="LRR_SD22"/>
    <property type="match status" value="4"/>
</dbReference>
<evidence type="ECO:0000256" key="4">
    <source>
        <dbReference type="ARBA" id="ARBA00022737"/>
    </source>
</evidence>
<keyword evidence="9" id="KW-0966">Cell projection</keyword>
<evidence type="ECO:0000256" key="11">
    <source>
        <dbReference type="ARBA" id="ARBA00040950"/>
    </source>
</evidence>
<comment type="subcellular location">
    <subcellularLocation>
        <location evidence="1">Cytoplasm</location>
        <location evidence="1">Cytoskeleton</location>
        <location evidence="1">Flagellum axoneme</location>
    </subcellularLocation>
</comment>
<dbReference type="GeneTree" id="ENSGT00940000159298"/>
<dbReference type="InterPro" id="IPR001611">
    <property type="entry name" value="Leu-rich_rpt"/>
</dbReference>
<evidence type="ECO:0000256" key="7">
    <source>
        <dbReference type="ARBA" id="ARBA00023069"/>
    </source>
</evidence>
<keyword evidence="6" id="KW-0175">Coiled coil</keyword>
<comment type="similarity">
    <text evidence="10">Belongs to the DRC3 family.</text>
</comment>
<name>A0A8C4XDC0_ERPCA</name>
<protein>
    <recommendedName>
        <fullName evidence="11">Dynein regulatory complex subunit 3</fullName>
    </recommendedName>
</protein>
<evidence type="ECO:0000256" key="8">
    <source>
        <dbReference type="ARBA" id="ARBA00023212"/>
    </source>
</evidence>
<reference evidence="12" key="1">
    <citation type="submission" date="2021-06" db="EMBL/GenBank/DDBJ databases">
        <authorList>
            <consortium name="Wellcome Sanger Institute Data Sharing"/>
        </authorList>
    </citation>
    <scope>NUCLEOTIDE SEQUENCE [LARGE SCALE GENOMIC DNA]</scope>
</reference>
<evidence type="ECO:0000256" key="6">
    <source>
        <dbReference type="ARBA" id="ARBA00023054"/>
    </source>
</evidence>
<keyword evidence="8" id="KW-0206">Cytoskeleton</keyword>
<dbReference type="AlphaFoldDB" id="A0A8C4XDC0"/>
<organism evidence="12 13">
    <name type="scientific">Erpetoichthys calabaricus</name>
    <name type="common">Rope fish</name>
    <name type="synonym">Calamoichthys calabaricus</name>
    <dbReference type="NCBI Taxonomy" id="27687"/>
    <lineage>
        <taxon>Eukaryota</taxon>
        <taxon>Metazoa</taxon>
        <taxon>Chordata</taxon>
        <taxon>Craniata</taxon>
        <taxon>Vertebrata</taxon>
        <taxon>Euteleostomi</taxon>
        <taxon>Actinopterygii</taxon>
        <taxon>Polypteriformes</taxon>
        <taxon>Polypteridae</taxon>
        <taxon>Erpetoichthys</taxon>
    </lineage>
</organism>
<keyword evidence="4" id="KW-0677">Repeat</keyword>
<sequence length="489" mass="56649">MSHHLYDSVEPNVITEEMLLLAVDEQGPKGQAGRIAREEGIHFHDVKQLDLDYRNVWKIENLWQFTSLTRLQLDNNMIEKIEGLECLVHLIWLDLSFNKIEVIEGLNMLVKLEDLSFYHNRISKIENMDHQKNLQFLSVGHNNVDQLESIVYLRRLSKLETLCLAGNPVEQIQDYKLFVAAYLPKLVYLNYKLLDSETVSICTLQNEGDRVVLQTDKEDAVLQKHKEAFVEHLNGSFLFDSMFAEDTEGKKLVHKFVELCQEIFDTGLKEHLRRQEEVTAYNEGWHAAVKMNQELGAKKVFKFDKLKEQVRGRHVLAEIVHENVLLKIRIAEYQSDIVELHDFLMMLEKQLLEQLKVGLISQDLRDLENYHHEKVLESATNTLERAKRNEFDEDLPKEVRMLFVDKDTIMNAVSSSHDLHLLKIDNREDSLVTRANKWCTGLITQVRSRAEGQRQGSCSNSGCHMPLQQTLNLRFVGVRPGTPGSLILK</sequence>
<evidence type="ECO:0000256" key="3">
    <source>
        <dbReference type="ARBA" id="ARBA00022614"/>
    </source>
</evidence>
<dbReference type="Proteomes" id="UP000694620">
    <property type="component" value="Chromosome 11"/>
</dbReference>
<evidence type="ECO:0000313" key="13">
    <source>
        <dbReference type="Proteomes" id="UP000694620"/>
    </source>
</evidence>
<keyword evidence="3" id="KW-0433">Leucine-rich repeat</keyword>
<dbReference type="GO" id="GO:0005929">
    <property type="term" value="C:cilium"/>
    <property type="evidence" value="ECO:0007669"/>
    <property type="project" value="TreeGrafter"/>
</dbReference>
<dbReference type="Ensembl" id="ENSECRT00000023011.1">
    <property type="protein sequence ID" value="ENSECRP00000022530.1"/>
    <property type="gene ID" value="ENSECRG00000015177.1"/>
</dbReference>
<dbReference type="Gene3D" id="3.80.10.10">
    <property type="entry name" value="Ribonuclease Inhibitor"/>
    <property type="match status" value="1"/>
</dbReference>
<evidence type="ECO:0000256" key="5">
    <source>
        <dbReference type="ARBA" id="ARBA00022846"/>
    </source>
</evidence>
<dbReference type="InterPro" id="IPR050576">
    <property type="entry name" value="Cilia_flagella_integrity"/>
</dbReference>
<evidence type="ECO:0000256" key="10">
    <source>
        <dbReference type="ARBA" id="ARBA00038378"/>
    </source>
</evidence>
<reference evidence="12" key="2">
    <citation type="submission" date="2025-08" db="UniProtKB">
        <authorList>
            <consortium name="Ensembl"/>
        </authorList>
    </citation>
    <scope>IDENTIFICATION</scope>
</reference>
<gene>
    <name evidence="12" type="primary">DRC3</name>
    <name evidence="12" type="synonym">LOC114661408</name>
</gene>
<dbReference type="InterPro" id="IPR032675">
    <property type="entry name" value="LRR_dom_sf"/>
</dbReference>
<dbReference type="PROSITE" id="PS51450">
    <property type="entry name" value="LRR"/>
    <property type="match status" value="3"/>
</dbReference>
<keyword evidence="5" id="KW-0282">Flagellum</keyword>
<dbReference type="SUPFAM" id="SSF52075">
    <property type="entry name" value="Outer arm dynein light chain 1"/>
    <property type="match status" value="1"/>
</dbReference>
<dbReference type="PANTHER" id="PTHR45973">
    <property type="entry name" value="PROTEIN PHOSPHATASE 1 REGULATORY SUBUNIT SDS22-RELATED"/>
    <property type="match status" value="1"/>
</dbReference>
<keyword evidence="13" id="KW-1185">Reference proteome</keyword>
<proteinExistence type="inferred from homology"/>
<evidence type="ECO:0000256" key="1">
    <source>
        <dbReference type="ARBA" id="ARBA00004611"/>
    </source>
</evidence>
<dbReference type="Pfam" id="PF14580">
    <property type="entry name" value="LRR_9"/>
    <property type="match status" value="1"/>
</dbReference>
<dbReference type="PANTHER" id="PTHR45973:SF12">
    <property type="entry name" value="DYNEIN REGULATORY COMPLEX SUBUNIT 3"/>
    <property type="match status" value="1"/>
</dbReference>
<accession>A0A8C4XDC0</accession>
<evidence type="ECO:0000256" key="9">
    <source>
        <dbReference type="ARBA" id="ARBA00023273"/>
    </source>
</evidence>
<evidence type="ECO:0000313" key="12">
    <source>
        <dbReference type="Ensembl" id="ENSECRP00000022530.1"/>
    </source>
</evidence>
<keyword evidence="2" id="KW-0963">Cytoplasm</keyword>
<reference evidence="12" key="3">
    <citation type="submission" date="2025-09" db="UniProtKB">
        <authorList>
            <consortium name="Ensembl"/>
        </authorList>
    </citation>
    <scope>IDENTIFICATION</scope>
</reference>
<keyword evidence="7" id="KW-0969">Cilium</keyword>
<evidence type="ECO:0000256" key="2">
    <source>
        <dbReference type="ARBA" id="ARBA00022490"/>
    </source>
</evidence>